<dbReference type="VEuPathDB" id="FungiDB:MGL_1317"/>
<dbReference type="CDD" id="cd20078">
    <property type="entry name" value="XPF_nuclease_XPF_euk"/>
    <property type="match status" value="1"/>
</dbReference>
<evidence type="ECO:0000313" key="13">
    <source>
        <dbReference type="Proteomes" id="UP000008837"/>
    </source>
</evidence>
<dbReference type="PANTHER" id="PTHR10150">
    <property type="entry name" value="DNA REPAIR ENDONUCLEASE XPF"/>
    <property type="match status" value="1"/>
</dbReference>
<evidence type="ECO:0000259" key="11">
    <source>
        <dbReference type="SMART" id="SM00891"/>
    </source>
</evidence>
<dbReference type="Gene3D" id="1.10.150.20">
    <property type="entry name" value="5' to 3' exonuclease, C-terminal subdomain"/>
    <property type="match status" value="1"/>
</dbReference>
<dbReference type="GO" id="GO:0000110">
    <property type="term" value="C:nucleotide-excision repair factor 1 complex"/>
    <property type="evidence" value="ECO:0007669"/>
    <property type="project" value="TreeGrafter"/>
</dbReference>
<proteinExistence type="inferred from homology"/>
<dbReference type="GO" id="GO:0000014">
    <property type="term" value="F:single-stranded DNA endodeoxyribonuclease activity"/>
    <property type="evidence" value="ECO:0007669"/>
    <property type="project" value="TreeGrafter"/>
</dbReference>
<dbReference type="OrthoDB" id="412814at2759"/>
<keyword evidence="7" id="KW-0238">DNA-binding</keyword>
<dbReference type="AlphaFoldDB" id="A8PX41"/>
<gene>
    <name evidence="12" type="ORF">MGL_1317</name>
</gene>
<dbReference type="InterPro" id="IPR047520">
    <property type="entry name" value="XPF_nuclease"/>
</dbReference>
<dbReference type="EMBL" id="AAYY01000004">
    <property type="protein sequence ID" value="EDP43920.1"/>
    <property type="molecule type" value="Genomic_DNA"/>
</dbReference>
<organism evidence="12 13">
    <name type="scientific">Malassezia globosa (strain ATCC MYA-4612 / CBS 7966)</name>
    <name type="common">Dandruff-associated fungus</name>
    <dbReference type="NCBI Taxonomy" id="425265"/>
    <lineage>
        <taxon>Eukaryota</taxon>
        <taxon>Fungi</taxon>
        <taxon>Dikarya</taxon>
        <taxon>Basidiomycota</taxon>
        <taxon>Ustilaginomycotina</taxon>
        <taxon>Malasseziomycetes</taxon>
        <taxon>Malasseziales</taxon>
        <taxon>Malasseziaceae</taxon>
        <taxon>Malassezia</taxon>
    </lineage>
</organism>
<dbReference type="InterPro" id="IPR006167">
    <property type="entry name" value="XPF"/>
</dbReference>
<evidence type="ECO:0000256" key="4">
    <source>
        <dbReference type="ARBA" id="ARBA00022759"/>
    </source>
</evidence>
<comment type="subcellular location">
    <subcellularLocation>
        <location evidence="1">Nucleus</location>
    </subcellularLocation>
</comment>
<comment type="caution">
    <text evidence="12">The sequence shown here is derived from an EMBL/GenBank/DDBJ whole genome shotgun (WGS) entry which is preliminary data.</text>
</comment>
<dbReference type="RefSeq" id="XP_001731134.1">
    <property type="nucleotide sequence ID" value="XM_001731082.1"/>
</dbReference>
<dbReference type="GeneID" id="5855447"/>
<dbReference type="GO" id="GO:0003697">
    <property type="term" value="F:single-stranded DNA binding"/>
    <property type="evidence" value="ECO:0007669"/>
    <property type="project" value="InterPro"/>
</dbReference>
<evidence type="ECO:0000313" key="12">
    <source>
        <dbReference type="EMBL" id="EDP43920.1"/>
    </source>
</evidence>
<dbReference type="GO" id="GO:0000712">
    <property type="term" value="P:resolution of meiotic recombination intermediates"/>
    <property type="evidence" value="ECO:0007669"/>
    <property type="project" value="TreeGrafter"/>
</dbReference>
<keyword evidence="8" id="KW-0234">DNA repair</keyword>
<dbReference type="Proteomes" id="UP000008837">
    <property type="component" value="Unassembled WGS sequence"/>
</dbReference>
<protein>
    <recommendedName>
        <fullName evidence="11">ERCC4 domain-containing protein</fullName>
    </recommendedName>
</protein>
<keyword evidence="13" id="KW-1185">Reference proteome</keyword>
<dbReference type="Pfam" id="PF02732">
    <property type="entry name" value="ERCC4"/>
    <property type="match status" value="1"/>
</dbReference>
<evidence type="ECO:0000256" key="10">
    <source>
        <dbReference type="SAM" id="MobiDB-lite"/>
    </source>
</evidence>
<evidence type="ECO:0000256" key="3">
    <source>
        <dbReference type="ARBA" id="ARBA00022722"/>
    </source>
</evidence>
<evidence type="ECO:0000256" key="5">
    <source>
        <dbReference type="ARBA" id="ARBA00022763"/>
    </source>
</evidence>
<feature type="compositionally biased region" description="Polar residues" evidence="10">
    <location>
        <begin position="456"/>
        <end position="466"/>
    </location>
</feature>
<dbReference type="GO" id="GO:0000724">
    <property type="term" value="P:double-strand break repair via homologous recombination"/>
    <property type="evidence" value="ECO:0007669"/>
    <property type="project" value="TreeGrafter"/>
</dbReference>
<dbReference type="PANTHER" id="PTHR10150:SF0">
    <property type="entry name" value="DNA REPAIR ENDONUCLEASE XPF"/>
    <property type="match status" value="1"/>
</dbReference>
<name>A8PX41_MALGO</name>
<evidence type="ECO:0000256" key="7">
    <source>
        <dbReference type="ARBA" id="ARBA00023125"/>
    </source>
</evidence>
<dbReference type="InterPro" id="IPR006166">
    <property type="entry name" value="ERCC4_domain"/>
</dbReference>
<feature type="region of interest" description="Disordered" evidence="10">
    <location>
        <begin position="479"/>
        <end position="498"/>
    </location>
</feature>
<dbReference type="InterPro" id="IPR010994">
    <property type="entry name" value="RuvA_2-like"/>
</dbReference>
<dbReference type="InterPro" id="IPR011335">
    <property type="entry name" value="Restrct_endonuc-II-like"/>
</dbReference>
<dbReference type="FunCoup" id="A8PX41">
    <property type="interactions" value="528"/>
</dbReference>
<accession>A8PX41</accession>
<keyword evidence="6" id="KW-0378">Hydrolase</keyword>
<dbReference type="FunFam" id="3.40.50.10130:FF:000002">
    <property type="entry name" value="DNA repair endonuclease XPF"/>
    <property type="match status" value="1"/>
</dbReference>
<keyword evidence="5" id="KW-0227">DNA damage</keyword>
<feature type="region of interest" description="Disordered" evidence="10">
    <location>
        <begin position="446"/>
        <end position="466"/>
    </location>
</feature>
<dbReference type="GO" id="GO:1901255">
    <property type="term" value="P:nucleotide-excision repair involved in interstrand cross-link repair"/>
    <property type="evidence" value="ECO:0007669"/>
    <property type="project" value="TreeGrafter"/>
</dbReference>
<feature type="domain" description="ERCC4" evidence="11">
    <location>
        <begin position="678"/>
        <end position="758"/>
    </location>
</feature>
<keyword evidence="3" id="KW-0540">Nuclease</keyword>
<dbReference type="InParanoid" id="A8PX41"/>
<dbReference type="Gene3D" id="3.40.50.10130">
    <property type="match status" value="1"/>
</dbReference>
<dbReference type="SMART" id="SM00891">
    <property type="entry name" value="ERCC4"/>
    <property type="match status" value="1"/>
</dbReference>
<keyword evidence="4" id="KW-0255">Endonuclease</keyword>
<dbReference type="GO" id="GO:0003684">
    <property type="term" value="F:damaged DNA binding"/>
    <property type="evidence" value="ECO:0007669"/>
    <property type="project" value="TreeGrafter"/>
</dbReference>
<dbReference type="OMA" id="THILDIM"/>
<dbReference type="SUPFAM" id="SSF47781">
    <property type="entry name" value="RuvA domain 2-like"/>
    <property type="match status" value="1"/>
</dbReference>
<keyword evidence="9" id="KW-0539">Nucleus</keyword>
<evidence type="ECO:0000256" key="9">
    <source>
        <dbReference type="ARBA" id="ARBA00023242"/>
    </source>
</evidence>
<dbReference type="STRING" id="425265.A8PX41"/>
<dbReference type="SUPFAM" id="SSF52980">
    <property type="entry name" value="Restriction endonuclease-like"/>
    <property type="match status" value="1"/>
</dbReference>
<sequence>MELPPSRHWLLPFHRAILHRLIPDDDELRDLLVVIAPGLGLRRVLSTLLRVYARPTCLVVVVNASSKDVNGINHDLGTLGLGHSAVRDVHHEMSAKQRADVYVSSGIVSVTSRILIVDMLSKRIPISRITGVVVLHAEQVSPVSIEAFILRVYRQENKDGFVKAFSDNVEQLANGFHKLQTIMSQLRLRQVDIWPRFHQDIDKDLVKRRADVIELHQPLTPRMVSIQNAIIECLEGTLHEIRLSKLAADMEDFDVEHTMYRAFDVAVRRQLEPVWHRLSPSTKQLVGDLNTLRHLLHALLSYDSVSFYIYLETILASNAPSTEAGAFQRQSQWLMTDAANIIFHEARARIWGERQECGDTELVLEELPKWKLLVDVLYEIEQDIYTNRSATSNHTILIMAKSDRTVSQLRMWLSLAEGDFKTPGRSYTKACLNDYFAWKKNLQSFQHESPGKDNNENPASSSTASSTLNEALHRKIMRSGAPAHKRRRVRGGLQQGPSRPIVYENEQAAEWKEKVPNIEVARKTSRVLEKSVEEDWVDDSLDYFGLIDLSHVVIVQSYQDDNDDSLLQELRPRYVIMYDPNAQFVRQVEIYRATQEKTPELKIYFLLYTDSVEEQMYLAALRREKDSFERLIREKATMAIPLTVDGTPAEDADQRMVRMLSTRVAGGQRALPSVRPPSVVVDMREFRSSLPSLLHAAGLQVIPCTLQVGDYVISSEMCVERKSLMDLVQSLTSGRLYTQCESMSMHYPYPILLIEFDHERAFTFQGMGETNPTGSARPITSRTSSLDLDLQSKLALLTLSFPRLRLIWSSSPYASVEILSDLKQNYDEPDPAHAAAIGLDDLSERHSQEMAIHATSMEMLRAMPGVTVKNSAYIARKIPHIHSLSDASVTELQGLIGSEPGRKLHDFLHRRFIAS</sequence>
<evidence type="ECO:0000256" key="2">
    <source>
        <dbReference type="ARBA" id="ARBA00010015"/>
    </source>
</evidence>
<evidence type="ECO:0000256" key="1">
    <source>
        <dbReference type="ARBA" id="ARBA00004123"/>
    </source>
</evidence>
<reference evidence="12 13" key="1">
    <citation type="journal article" date="2007" name="Proc. Natl. Acad. Sci. U.S.A.">
        <title>Dandruff-associated Malassezia genomes reveal convergent and divergent virulence traits shared with plant and human fungal pathogens.</title>
        <authorList>
            <person name="Xu J."/>
            <person name="Saunders C.W."/>
            <person name="Hu P."/>
            <person name="Grant R.A."/>
            <person name="Boekhout T."/>
            <person name="Kuramae E.E."/>
            <person name="Kronstad J.W."/>
            <person name="Deangelis Y.M."/>
            <person name="Reeder N.L."/>
            <person name="Johnstone K.R."/>
            <person name="Leland M."/>
            <person name="Fieno A.M."/>
            <person name="Begley W.M."/>
            <person name="Sun Y."/>
            <person name="Lacey M.P."/>
            <person name="Chaudhary T."/>
            <person name="Keough T."/>
            <person name="Chu L."/>
            <person name="Sears R."/>
            <person name="Yuan B."/>
            <person name="Dawson T.L.Jr."/>
        </authorList>
    </citation>
    <scope>NUCLEOTIDE SEQUENCE [LARGE SCALE GENOMIC DNA]</scope>
    <source>
        <strain evidence="13">ATCC MYA-4612 / CBS 7966</strain>
    </source>
</reference>
<comment type="similarity">
    <text evidence="2">Belongs to the XPF family.</text>
</comment>
<dbReference type="NCBIfam" id="TIGR00596">
    <property type="entry name" value="rad1"/>
    <property type="match status" value="1"/>
</dbReference>
<dbReference type="KEGG" id="mgl:MGL_1317"/>
<evidence type="ECO:0000256" key="8">
    <source>
        <dbReference type="ARBA" id="ARBA00023204"/>
    </source>
</evidence>
<evidence type="ECO:0000256" key="6">
    <source>
        <dbReference type="ARBA" id="ARBA00022801"/>
    </source>
</evidence>